<organism evidence="13 14">
    <name type="scientific">Pseudoduganella guangdongensis</name>
    <dbReference type="NCBI Taxonomy" id="2692179"/>
    <lineage>
        <taxon>Bacteria</taxon>
        <taxon>Pseudomonadati</taxon>
        <taxon>Pseudomonadota</taxon>
        <taxon>Betaproteobacteria</taxon>
        <taxon>Burkholderiales</taxon>
        <taxon>Oxalobacteraceae</taxon>
        <taxon>Telluria group</taxon>
        <taxon>Pseudoduganella</taxon>
    </lineage>
</organism>
<feature type="region of interest" description="Disordered" evidence="11">
    <location>
        <begin position="46"/>
        <end position="114"/>
    </location>
</feature>
<evidence type="ECO:0000256" key="6">
    <source>
        <dbReference type="ARBA" id="ARBA00022692"/>
    </source>
</evidence>
<keyword evidence="4 10" id="KW-1003">Cell membrane</keyword>
<feature type="transmembrane region" description="Helical" evidence="10">
    <location>
        <begin position="12"/>
        <end position="28"/>
    </location>
</feature>
<keyword evidence="7 10" id="KW-0653">Protein transport</keyword>
<proteinExistence type="inferred from homology"/>
<evidence type="ECO:0000259" key="12">
    <source>
        <dbReference type="PROSITE" id="PS52015"/>
    </source>
</evidence>
<dbReference type="InterPro" id="IPR051045">
    <property type="entry name" value="TonB-dependent_transducer"/>
</dbReference>
<dbReference type="InterPro" id="IPR006260">
    <property type="entry name" value="TonB/TolA_C"/>
</dbReference>
<evidence type="ECO:0000256" key="9">
    <source>
        <dbReference type="ARBA" id="ARBA00023136"/>
    </source>
</evidence>
<sequence length="215" mass="22889">MNFETPRKNYTGIAFVTAAHLLAVFIAVKNSTITFAPAAPPGLIVTPVPEKPQPPKPKAEPKHEPKFKEPPIIVPPPIIETTTTQPTVTAKRKDEVVEGARSVGPGEGEPLPGGKVEVAQRAPVRVAPVIDAKNCAKPAYPAAALRNEESGTVALAFLVGTDGKVASAKVERSSGSRDLDRAAVNGLSLCRFTPGTVDGVAYESWFRMQYVWTLD</sequence>
<evidence type="ECO:0000256" key="3">
    <source>
        <dbReference type="ARBA" id="ARBA00022448"/>
    </source>
</evidence>
<feature type="compositionally biased region" description="Low complexity" evidence="11">
    <location>
        <begin position="79"/>
        <end position="89"/>
    </location>
</feature>
<keyword evidence="14" id="KW-1185">Reference proteome</keyword>
<keyword evidence="6 10" id="KW-0812">Transmembrane</keyword>
<evidence type="ECO:0000256" key="5">
    <source>
        <dbReference type="ARBA" id="ARBA00022519"/>
    </source>
</evidence>
<feature type="compositionally biased region" description="Basic and acidic residues" evidence="11">
    <location>
        <begin position="57"/>
        <end position="69"/>
    </location>
</feature>
<evidence type="ECO:0000313" key="13">
    <source>
        <dbReference type="EMBL" id="MYN04859.1"/>
    </source>
</evidence>
<dbReference type="EMBL" id="WWCJ01000021">
    <property type="protein sequence ID" value="MYN04859.1"/>
    <property type="molecule type" value="Genomic_DNA"/>
</dbReference>
<feature type="domain" description="TonB C-terminal" evidence="12">
    <location>
        <begin position="125"/>
        <end position="215"/>
    </location>
</feature>
<evidence type="ECO:0000256" key="2">
    <source>
        <dbReference type="ARBA" id="ARBA00006555"/>
    </source>
</evidence>
<evidence type="ECO:0000256" key="4">
    <source>
        <dbReference type="ARBA" id="ARBA00022475"/>
    </source>
</evidence>
<evidence type="ECO:0000256" key="1">
    <source>
        <dbReference type="ARBA" id="ARBA00004383"/>
    </source>
</evidence>
<dbReference type="GO" id="GO:0030288">
    <property type="term" value="C:outer membrane-bounded periplasmic space"/>
    <property type="evidence" value="ECO:0007669"/>
    <property type="project" value="InterPro"/>
</dbReference>
<comment type="subcellular location">
    <subcellularLocation>
        <location evidence="1 10">Cell inner membrane</location>
        <topology evidence="1 10">Single-pass membrane protein</topology>
        <orientation evidence="1 10">Periplasmic side</orientation>
    </subcellularLocation>
</comment>
<keyword evidence="3 10" id="KW-0813">Transport</keyword>
<dbReference type="NCBIfam" id="TIGR01352">
    <property type="entry name" value="tonB_Cterm"/>
    <property type="match status" value="1"/>
</dbReference>
<keyword evidence="10" id="KW-0735">Signal-anchor</keyword>
<protein>
    <recommendedName>
        <fullName evidence="10">Protein TonB</fullName>
    </recommendedName>
</protein>
<gene>
    <name evidence="13" type="ORF">GTP41_22445</name>
</gene>
<dbReference type="GO" id="GO:0005886">
    <property type="term" value="C:plasma membrane"/>
    <property type="evidence" value="ECO:0007669"/>
    <property type="project" value="UniProtKB-SubCell"/>
</dbReference>
<keyword evidence="8 10" id="KW-1133">Transmembrane helix</keyword>
<evidence type="ECO:0000256" key="11">
    <source>
        <dbReference type="SAM" id="MobiDB-lite"/>
    </source>
</evidence>
<comment type="function">
    <text evidence="10">Interacts with outer membrane receptor proteins that carry out high-affinity binding and energy dependent uptake into the periplasmic space of specific substrates. It could act to transduce energy from the cytoplasmic membrane to specific energy-requiring processes in the outer membrane, resulting in the release into the periplasm of ligands bound by these outer membrane proteins.</text>
</comment>
<evidence type="ECO:0000313" key="14">
    <source>
        <dbReference type="Proteomes" id="UP000448575"/>
    </source>
</evidence>
<evidence type="ECO:0000256" key="10">
    <source>
        <dbReference type="RuleBase" id="RU362123"/>
    </source>
</evidence>
<dbReference type="RefSeq" id="WP_161027807.1">
    <property type="nucleotide sequence ID" value="NZ_WWCJ01000021.1"/>
</dbReference>
<dbReference type="Proteomes" id="UP000448575">
    <property type="component" value="Unassembled WGS sequence"/>
</dbReference>
<dbReference type="AlphaFoldDB" id="A0A6N9HN75"/>
<comment type="caution">
    <text evidence="13">The sequence shown here is derived from an EMBL/GenBank/DDBJ whole genome shotgun (WGS) entry which is preliminary data.</text>
</comment>
<keyword evidence="5 10" id="KW-0997">Cell inner membrane</keyword>
<evidence type="ECO:0000256" key="7">
    <source>
        <dbReference type="ARBA" id="ARBA00022927"/>
    </source>
</evidence>
<dbReference type="PROSITE" id="PS52015">
    <property type="entry name" value="TONB_CTD"/>
    <property type="match status" value="1"/>
</dbReference>
<dbReference type="Pfam" id="PF03544">
    <property type="entry name" value="TonB_C"/>
    <property type="match status" value="1"/>
</dbReference>
<dbReference type="PRINTS" id="PR01374">
    <property type="entry name" value="TONBPROTEIN"/>
</dbReference>
<dbReference type="PANTHER" id="PTHR33446">
    <property type="entry name" value="PROTEIN TONB-RELATED"/>
    <property type="match status" value="1"/>
</dbReference>
<name>A0A6N9HN75_9BURK</name>
<dbReference type="GO" id="GO:0015031">
    <property type="term" value="P:protein transport"/>
    <property type="evidence" value="ECO:0007669"/>
    <property type="project" value="UniProtKB-UniRule"/>
</dbReference>
<dbReference type="SUPFAM" id="SSF74653">
    <property type="entry name" value="TolA/TonB C-terminal domain"/>
    <property type="match status" value="1"/>
</dbReference>
<dbReference type="GO" id="GO:0055085">
    <property type="term" value="P:transmembrane transport"/>
    <property type="evidence" value="ECO:0007669"/>
    <property type="project" value="InterPro"/>
</dbReference>
<dbReference type="InterPro" id="IPR037682">
    <property type="entry name" value="TonB_C"/>
</dbReference>
<dbReference type="GO" id="GO:0031992">
    <property type="term" value="F:energy transducer activity"/>
    <property type="evidence" value="ECO:0007669"/>
    <property type="project" value="InterPro"/>
</dbReference>
<keyword evidence="9 10" id="KW-0472">Membrane</keyword>
<dbReference type="GO" id="GO:0015891">
    <property type="term" value="P:siderophore transport"/>
    <property type="evidence" value="ECO:0007669"/>
    <property type="project" value="InterPro"/>
</dbReference>
<accession>A0A6N9HN75</accession>
<dbReference type="InterPro" id="IPR003538">
    <property type="entry name" value="TonB"/>
</dbReference>
<dbReference type="PANTHER" id="PTHR33446:SF2">
    <property type="entry name" value="PROTEIN TONB"/>
    <property type="match status" value="1"/>
</dbReference>
<comment type="similarity">
    <text evidence="2 10">Belongs to the TonB family.</text>
</comment>
<reference evidence="13 14" key="1">
    <citation type="submission" date="2019-12" db="EMBL/GenBank/DDBJ databases">
        <title>Novel species isolated from a subtropical stream in China.</title>
        <authorList>
            <person name="Lu H."/>
        </authorList>
    </citation>
    <scope>NUCLEOTIDE SEQUENCE [LARGE SCALE GENOMIC DNA]</scope>
    <source>
        <strain evidence="13 14">DS3</strain>
    </source>
</reference>
<dbReference type="Gene3D" id="3.30.1150.10">
    <property type="match status" value="1"/>
</dbReference>
<evidence type="ECO:0000256" key="8">
    <source>
        <dbReference type="ARBA" id="ARBA00022989"/>
    </source>
</evidence>